<evidence type="ECO:0000313" key="9">
    <source>
        <dbReference type="Proteomes" id="UP001152795"/>
    </source>
</evidence>
<keyword evidence="5" id="KW-0378">Hydrolase</keyword>
<dbReference type="CDD" id="cd09274">
    <property type="entry name" value="RNase_HI_RT_Ty3"/>
    <property type="match status" value="1"/>
</dbReference>
<dbReference type="CDD" id="cd01647">
    <property type="entry name" value="RT_LTR"/>
    <property type="match status" value="1"/>
</dbReference>
<gene>
    <name evidence="8" type="ORF">PACLA_8A012332</name>
</gene>
<evidence type="ECO:0000256" key="6">
    <source>
        <dbReference type="ARBA" id="ARBA00022918"/>
    </source>
</evidence>
<feature type="compositionally biased region" description="Basic and acidic residues" evidence="7">
    <location>
        <begin position="379"/>
        <end position="396"/>
    </location>
</feature>
<feature type="region of interest" description="Disordered" evidence="7">
    <location>
        <begin position="372"/>
        <end position="396"/>
    </location>
</feature>
<name>A0A7D9KF03_PARCT</name>
<keyword evidence="2" id="KW-0548">Nucleotidyltransferase</keyword>
<dbReference type="PANTHER" id="PTHR37984">
    <property type="entry name" value="PROTEIN CBG26694"/>
    <property type="match status" value="1"/>
</dbReference>
<keyword evidence="1" id="KW-0808">Transferase</keyword>
<protein>
    <submittedName>
        <fullName evidence="8">Retrovirus-related Pol poly from transposon, partial</fullName>
    </submittedName>
</protein>
<dbReference type="Pfam" id="PF00078">
    <property type="entry name" value="RVT_1"/>
    <property type="match status" value="1"/>
</dbReference>
<evidence type="ECO:0000256" key="7">
    <source>
        <dbReference type="SAM" id="MobiDB-lite"/>
    </source>
</evidence>
<evidence type="ECO:0000313" key="8">
    <source>
        <dbReference type="EMBL" id="CAB4043811.1"/>
    </source>
</evidence>
<dbReference type="InterPro" id="IPR054465">
    <property type="entry name" value="Integrase_p58-like_C"/>
</dbReference>
<dbReference type="GO" id="GO:0004519">
    <property type="term" value="F:endonuclease activity"/>
    <property type="evidence" value="ECO:0007669"/>
    <property type="project" value="UniProtKB-KW"/>
</dbReference>
<dbReference type="InterPro" id="IPR043128">
    <property type="entry name" value="Rev_trsase/Diguanyl_cyclase"/>
</dbReference>
<dbReference type="InterPro" id="IPR000477">
    <property type="entry name" value="RT_dom"/>
</dbReference>
<evidence type="ECO:0000256" key="1">
    <source>
        <dbReference type="ARBA" id="ARBA00022679"/>
    </source>
</evidence>
<dbReference type="PANTHER" id="PTHR37984:SF5">
    <property type="entry name" value="PROTEIN NYNRIN-LIKE"/>
    <property type="match status" value="1"/>
</dbReference>
<sequence>MEKTAFSIGANHYEFAVMPFGLTNAPATFQRMMGNILKGIKGCLVFMDDIIIFSDTWEEPQHILDEVFRRIWAAGLKIKRDKCQFAQESVKFLGHIVSVQGTEPDSSKVEAVREFATPTSLTDVRAFVGMASYYRRFIKNFADIAAPLHDLTKGGQPEFCWTPMADKAFNDLKSRLCSAPILSLPDFSVPFTIYTDASDFGLGAVLSQRRGENEYVIAYASRTLTSAEKNYSTTEKECLAIVWTVNYWRPYLLGNTFDIVTDHQSLTWLQGLKEPKGHLARWILALQEYDFEIKHRPGRQHSNADTLSRFPRVTPPQIPDQAIYGREATTPLLGLINTETEVKEQFISNYCDELEKTLKDVHRSIKTNIDVAQSKQKKGYGEHNDEHNDVDRSTSLKEGDRVWLNNKAVPKGLSRKFHSPWTGPYVVIKRLGKVNYHIKPGSGNGKTKVVHRNRLKLDIRQPRIEETLSVDQPEKHNSRIELLPRESVIHHGERLADAQLLPAEELIQLRRSNHNRRQPDRYQDYNLDELEIEDALN</sequence>
<dbReference type="FunFam" id="3.30.70.270:FF:000003">
    <property type="entry name" value="Transposon Ty3-G Gag-Pol polyprotein"/>
    <property type="match status" value="1"/>
</dbReference>
<evidence type="ECO:0000256" key="5">
    <source>
        <dbReference type="ARBA" id="ARBA00022801"/>
    </source>
</evidence>
<keyword evidence="3" id="KW-0540">Nuclease</keyword>
<dbReference type="OrthoDB" id="420169at2759"/>
<dbReference type="SUPFAM" id="SSF56672">
    <property type="entry name" value="DNA/RNA polymerases"/>
    <property type="match status" value="1"/>
</dbReference>
<dbReference type="AlphaFoldDB" id="A0A7D9KF03"/>
<comment type="caution">
    <text evidence="8">The sequence shown here is derived from an EMBL/GenBank/DDBJ whole genome shotgun (WGS) entry which is preliminary data.</text>
</comment>
<proteinExistence type="predicted"/>
<reference evidence="8" key="1">
    <citation type="submission" date="2020-04" db="EMBL/GenBank/DDBJ databases">
        <authorList>
            <person name="Alioto T."/>
            <person name="Alioto T."/>
            <person name="Gomez Garrido J."/>
        </authorList>
    </citation>
    <scope>NUCLEOTIDE SEQUENCE</scope>
    <source>
        <strain evidence="8">A484AB</strain>
    </source>
</reference>
<dbReference type="EMBL" id="CACRXK020033238">
    <property type="protein sequence ID" value="CAB4043811.1"/>
    <property type="molecule type" value="Genomic_DNA"/>
</dbReference>
<dbReference type="Proteomes" id="UP001152795">
    <property type="component" value="Unassembled WGS sequence"/>
</dbReference>
<dbReference type="PROSITE" id="PS50878">
    <property type="entry name" value="RT_POL"/>
    <property type="match status" value="1"/>
</dbReference>
<evidence type="ECO:0000256" key="4">
    <source>
        <dbReference type="ARBA" id="ARBA00022759"/>
    </source>
</evidence>
<dbReference type="Pfam" id="PF17917">
    <property type="entry name" value="RT_RNaseH"/>
    <property type="match status" value="1"/>
</dbReference>
<dbReference type="FunFam" id="3.30.70.270:FF:000026">
    <property type="entry name" value="Transposon Ty3-G Gag-Pol polyprotein"/>
    <property type="match status" value="1"/>
</dbReference>
<keyword evidence="6" id="KW-0695">RNA-directed DNA polymerase</keyword>
<keyword evidence="9" id="KW-1185">Reference proteome</keyword>
<accession>A0A7D9KF03</accession>
<dbReference type="GO" id="GO:0003964">
    <property type="term" value="F:RNA-directed DNA polymerase activity"/>
    <property type="evidence" value="ECO:0007669"/>
    <property type="project" value="UniProtKB-KW"/>
</dbReference>
<dbReference type="InterPro" id="IPR041373">
    <property type="entry name" value="RT_RNaseH"/>
</dbReference>
<dbReference type="InterPro" id="IPR043502">
    <property type="entry name" value="DNA/RNA_pol_sf"/>
</dbReference>
<keyword evidence="4" id="KW-0255">Endonuclease</keyword>
<dbReference type="InterPro" id="IPR050951">
    <property type="entry name" value="Retrovirus_Pol_polyprotein"/>
</dbReference>
<dbReference type="GO" id="GO:0016787">
    <property type="term" value="F:hydrolase activity"/>
    <property type="evidence" value="ECO:0007669"/>
    <property type="project" value="UniProtKB-KW"/>
</dbReference>
<dbReference type="Pfam" id="PF22938">
    <property type="entry name" value="Integrase_p58_C"/>
    <property type="match status" value="1"/>
</dbReference>
<organism evidence="8 9">
    <name type="scientific">Paramuricea clavata</name>
    <name type="common">Red gorgonian</name>
    <name type="synonym">Violescent sea-whip</name>
    <dbReference type="NCBI Taxonomy" id="317549"/>
    <lineage>
        <taxon>Eukaryota</taxon>
        <taxon>Metazoa</taxon>
        <taxon>Cnidaria</taxon>
        <taxon>Anthozoa</taxon>
        <taxon>Octocorallia</taxon>
        <taxon>Malacalcyonacea</taxon>
        <taxon>Plexauridae</taxon>
        <taxon>Paramuricea</taxon>
    </lineage>
</organism>
<dbReference type="Gene3D" id="3.30.70.270">
    <property type="match status" value="2"/>
</dbReference>
<evidence type="ECO:0000256" key="3">
    <source>
        <dbReference type="ARBA" id="ARBA00022722"/>
    </source>
</evidence>
<evidence type="ECO:0000256" key="2">
    <source>
        <dbReference type="ARBA" id="ARBA00022695"/>
    </source>
</evidence>